<dbReference type="KEGG" id="mala:NCTC10135_00244"/>
<reference evidence="3" key="1">
    <citation type="submission" date="2018-06" db="EMBL/GenBank/DDBJ databases">
        <authorList>
            <consortium name="Pathogen Informatics"/>
        </authorList>
    </citation>
    <scope>NUCLEOTIDE SEQUENCE [LARGE SCALE GENOMIC DNA]</scope>
    <source>
        <strain evidence="3">NCTC10135</strain>
    </source>
</reference>
<evidence type="ECO:0000313" key="3">
    <source>
        <dbReference type="Proteomes" id="UP000259864"/>
    </source>
</evidence>
<organism evidence="2 3">
    <name type="scientific">Metamycoplasma alkalescens</name>
    <dbReference type="NCBI Taxonomy" id="45363"/>
    <lineage>
        <taxon>Bacteria</taxon>
        <taxon>Bacillati</taxon>
        <taxon>Mycoplasmatota</taxon>
        <taxon>Mycoplasmoidales</taxon>
        <taxon>Metamycoplasmataceae</taxon>
        <taxon>Metamycoplasma</taxon>
    </lineage>
</organism>
<accession>A0A3B0P8X4</accession>
<name>A0A3B0P8X4_9BACT</name>
<evidence type="ECO:0000259" key="1">
    <source>
        <dbReference type="Pfam" id="PF01732"/>
    </source>
</evidence>
<feature type="domain" description="DUF31" evidence="1">
    <location>
        <begin position="20"/>
        <end position="76"/>
    </location>
</feature>
<dbReference type="Proteomes" id="UP000259864">
    <property type="component" value="Chromosome 1"/>
</dbReference>
<dbReference type="Pfam" id="PF01732">
    <property type="entry name" value="Mycop_pep_DUF31"/>
    <property type="match status" value="1"/>
</dbReference>
<dbReference type="AlphaFoldDB" id="A0A3B0P8X4"/>
<proteinExistence type="predicted"/>
<dbReference type="EMBL" id="LS991949">
    <property type="protein sequence ID" value="SYV89744.1"/>
    <property type="molecule type" value="Genomic_DNA"/>
</dbReference>
<gene>
    <name evidence="2" type="ORF">NCTC10135_00244</name>
</gene>
<sequence>MSRQNLENEKEKNLKAINDKIQYFKKLTLDVEKEILRKKIVEFEKMTKENIHSISENGTMWILDYQLSDNGYPTKW</sequence>
<feature type="non-terminal residue" evidence="2">
    <location>
        <position position="76"/>
    </location>
</feature>
<protein>
    <recommendedName>
        <fullName evidence="1">DUF31 domain-containing protein</fullName>
    </recommendedName>
</protein>
<dbReference type="InterPro" id="IPR022382">
    <property type="entry name" value="Mycoplasma_peptidase_DUF31"/>
</dbReference>
<evidence type="ECO:0000313" key="2">
    <source>
        <dbReference type="EMBL" id="SYV89744.1"/>
    </source>
</evidence>